<name>A0A2P2LNW3_RHIMU</name>
<dbReference type="Gene3D" id="3.30.200.20">
    <property type="entry name" value="Phosphorylase Kinase, domain 1"/>
    <property type="match status" value="1"/>
</dbReference>
<dbReference type="InterPro" id="IPR001245">
    <property type="entry name" value="Ser-Thr/Tyr_kinase_cat_dom"/>
</dbReference>
<evidence type="ECO:0000256" key="5">
    <source>
        <dbReference type="ARBA" id="ARBA00022679"/>
    </source>
</evidence>
<evidence type="ECO:0000256" key="1">
    <source>
        <dbReference type="ARBA" id="ARBA00000900"/>
    </source>
</evidence>
<proteinExistence type="predicted"/>
<dbReference type="SMART" id="SM00504">
    <property type="entry name" value="Ubox"/>
    <property type="match status" value="1"/>
</dbReference>
<evidence type="ECO:0000256" key="4">
    <source>
        <dbReference type="ARBA" id="ARBA00012483"/>
    </source>
</evidence>
<dbReference type="InterPro" id="IPR011009">
    <property type="entry name" value="Kinase-like_dom_sf"/>
</dbReference>
<feature type="domain" description="Protein kinase" evidence="7">
    <location>
        <begin position="109"/>
        <end position="372"/>
    </location>
</feature>
<protein>
    <recommendedName>
        <fullName evidence="4">RING-type E3 ubiquitin transferase</fullName>
        <ecNumber evidence="4">2.3.2.27</ecNumber>
    </recommendedName>
</protein>
<evidence type="ECO:0000259" key="7">
    <source>
        <dbReference type="PROSITE" id="PS50011"/>
    </source>
</evidence>
<comment type="pathway">
    <text evidence="3">Protein modification; protein ubiquitination.</text>
</comment>
<evidence type="ECO:0000256" key="3">
    <source>
        <dbReference type="ARBA" id="ARBA00004906"/>
    </source>
</evidence>
<dbReference type="SUPFAM" id="SSF56112">
    <property type="entry name" value="Protein kinase-like (PK-like)"/>
    <property type="match status" value="1"/>
</dbReference>
<dbReference type="PROSITE" id="PS00108">
    <property type="entry name" value="PROTEIN_KINASE_ST"/>
    <property type="match status" value="1"/>
</dbReference>
<dbReference type="GO" id="GO:0004672">
    <property type="term" value="F:protein kinase activity"/>
    <property type="evidence" value="ECO:0007669"/>
    <property type="project" value="InterPro"/>
</dbReference>
<dbReference type="GO" id="GO:0061630">
    <property type="term" value="F:ubiquitin protein ligase activity"/>
    <property type="evidence" value="ECO:0007669"/>
    <property type="project" value="UniProtKB-EC"/>
</dbReference>
<accession>A0A2P2LNW3</accession>
<dbReference type="PROSITE" id="PS51698">
    <property type="entry name" value="U_BOX"/>
    <property type="match status" value="1"/>
</dbReference>
<comment type="function">
    <text evidence="2">Functions as an E3 ubiquitin ligase.</text>
</comment>
<dbReference type="EC" id="2.3.2.27" evidence="4"/>
<dbReference type="InterPro" id="IPR008271">
    <property type="entry name" value="Ser/Thr_kinase_AS"/>
</dbReference>
<dbReference type="PROSITE" id="PS50011">
    <property type="entry name" value="PROTEIN_KINASE_DOM"/>
    <property type="match status" value="1"/>
</dbReference>
<dbReference type="SUPFAM" id="SSF57850">
    <property type="entry name" value="RING/U-box"/>
    <property type="match status" value="1"/>
</dbReference>
<feature type="domain" description="U-box" evidence="8">
    <location>
        <begin position="393"/>
        <end position="464"/>
    </location>
</feature>
<dbReference type="InterPro" id="IPR003613">
    <property type="entry name" value="Ubox_domain"/>
</dbReference>
<evidence type="ECO:0000259" key="8">
    <source>
        <dbReference type="PROSITE" id="PS51698"/>
    </source>
</evidence>
<dbReference type="SMART" id="SM00220">
    <property type="entry name" value="S_TKc"/>
    <property type="match status" value="1"/>
</dbReference>
<dbReference type="InterPro" id="IPR000719">
    <property type="entry name" value="Prot_kinase_dom"/>
</dbReference>
<dbReference type="CDD" id="cd16655">
    <property type="entry name" value="RING-Ubox_WDSUB1-like"/>
    <property type="match status" value="1"/>
</dbReference>
<evidence type="ECO:0000256" key="2">
    <source>
        <dbReference type="ARBA" id="ARBA00003861"/>
    </source>
</evidence>
<dbReference type="GO" id="GO:0016567">
    <property type="term" value="P:protein ubiquitination"/>
    <property type="evidence" value="ECO:0007669"/>
    <property type="project" value="UniProtKB-UniPathway"/>
</dbReference>
<dbReference type="InterPro" id="IPR013083">
    <property type="entry name" value="Znf_RING/FYVE/PHD"/>
</dbReference>
<dbReference type="Gene3D" id="3.30.40.10">
    <property type="entry name" value="Zinc/RING finger domain, C3HC4 (zinc finger)"/>
    <property type="match status" value="1"/>
</dbReference>
<dbReference type="Pfam" id="PF07714">
    <property type="entry name" value="PK_Tyr_Ser-Thr"/>
    <property type="match status" value="1"/>
</dbReference>
<keyword evidence="5" id="KW-0808">Transferase</keyword>
<dbReference type="Pfam" id="PF04564">
    <property type="entry name" value="U-box"/>
    <property type="match status" value="1"/>
</dbReference>
<evidence type="ECO:0000256" key="6">
    <source>
        <dbReference type="ARBA" id="ARBA00022786"/>
    </source>
</evidence>
<dbReference type="UniPathway" id="UPA00143"/>
<keyword evidence="6" id="KW-0833">Ubl conjugation pathway</keyword>
<dbReference type="InterPro" id="IPR051348">
    <property type="entry name" value="U-box_ubiquitin_ligases"/>
</dbReference>
<dbReference type="AlphaFoldDB" id="A0A2P2LNW3"/>
<dbReference type="EMBL" id="GGEC01039173">
    <property type="protein sequence ID" value="MBX19657.1"/>
    <property type="molecule type" value="Transcribed_RNA"/>
</dbReference>
<evidence type="ECO:0000313" key="9">
    <source>
        <dbReference type="EMBL" id="MBX19657.1"/>
    </source>
</evidence>
<sequence length="464" mass="52492">MLQSPISFQWNNLNKRRLEEATKLKEISYREELAREVASQEKERCEAVVREADYIKKCTEREASQRLGAEIKAMRDAKEKEKLENALAGPVHWYQKFTWEEIVSATSSFSENLKIGMGAHGTVYKCSLHHTTGAVKVLHSKENQNTKQFLQELEILSKVHHPHLLILLGACPDHGCLVYEYMENGSLEERLLRPNKTPPIPWFDRFRIAWEVASALVFLHNFKPKPVIHRDLKPANILLDGNLVSKIGDVGLSTILQSDASSVSTMYKDTGPVGTLSYIDPEYQRTGLISAKSDVYAFGIVVLQLLTAKPALALAHTVETAINKGCWLEILDPAAGSWPLEETEELAKLGLSCAEMRRKDRPDLKDQVLPALERLKGVADRARNNTISNIWSSPPNHFICPIMKDVMNDPCVAADGYTYDRKAIQKWLDENDKSPMTNLPLPHRKLLPNFALMCAIMEWRSKNQ</sequence>
<reference evidence="9" key="1">
    <citation type="submission" date="2018-02" db="EMBL/GenBank/DDBJ databases">
        <title>Rhizophora mucronata_Transcriptome.</title>
        <authorList>
            <person name="Meera S.P."/>
            <person name="Sreeshan A."/>
            <person name="Augustine A."/>
        </authorList>
    </citation>
    <scope>NUCLEOTIDE SEQUENCE</scope>
    <source>
        <tissue evidence="9">Leaf</tissue>
    </source>
</reference>
<dbReference type="PANTHER" id="PTHR45647:SF15">
    <property type="entry name" value="U-BOX DOMAIN-CONTAINING PROTEIN 35"/>
    <property type="match status" value="1"/>
</dbReference>
<dbReference type="PANTHER" id="PTHR45647">
    <property type="entry name" value="OS02G0152300 PROTEIN"/>
    <property type="match status" value="1"/>
</dbReference>
<organism evidence="9">
    <name type="scientific">Rhizophora mucronata</name>
    <name type="common">Asiatic mangrove</name>
    <dbReference type="NCBI Taxonomy" id="61149"/>
    <lineage>
        <taxon>Eukaryota</taxon>
        <taxon>Viridiplantae</taxon>
        <taxon>Streptophyta</taxon>
        <taxon>Embryophyta</taxon>
        <taxon>Tracheophyta</taxon>
        <taxon>Spermatophyta</taxon>
        <taxon>Magnoliopsida</taxon>
        <taxon>eudicotyledons</taxon>
        <taxon>Gunneridae</taxon>
        <taxon>Pentapetalae</taxon>
        <taxon>rosids</taxon>
        <taxon>fabids</taxon>
        <taxon>Malpighiales</taxon>
        <taxon>Rhizophoraceae</taxon>
        <taxon>Rhizophora</taxon>
    </lineage>
</organism>
<dbReference type="GO" id="GO:0005524">
    <property type="term" value="F:ATP binding"/>
    <property type="evidence" value="ECO:0007669"/>
    <property type="project" value="InterPro"/>
</dbReference>
<comment type="catalytic activity">
    <reaction evidence="1">
        <text>S-ubiquitinyl-[E2 ubiquitin-conjugating enzyme]-L-cysteine + [acceptor protein]-L-lysine = [E2 ubiquitin-conjugating enzyme]-L-cysteine + N(6)-ubiquitinyl-[acceptor protein]-L-lysine.</text>
        <dbReference type="EC" id="2.3.2.27"/>
    </reaction>
</comment>
<dbReference type="Gene3D" id="1.10.510.10">
    <property type="entry name" value="Transferase(Phosphotransferase) domain 1"/>
    <property type="match status" value="1"/>
</dbReference>